<dbReference type="EMBL" id="CP060782">
    <property type="protein sequence ID" value="QNP46647.1"/>
    <property type="molecule type" value="Genomic_DNA"/>
</dbReference>
<keyword evidence="2" id="KW-1185">Reference proteome</keyword>
<dbReference type="Gene3D" id="3.90.1140.10">
    <property type="entry name" value="Cyclic phosphodiesterase"/>
    <property type="match status" value="1"/>
</dbReference>
<gene>
    <name evidence="1" type="ORF">H9L14_05990</name>
</gene>
<name>A0ABX6TCD0_9SPHN</name>
<dbReference type="GO" id="GO:0016874">
    <property type="term" value="F:ligase activity"/>
    <property type="evidence" value="ECO:0007669"/>
    <property type="project" value="UniProtKB-KW"/>
</dbReference>
<accession>A0ABX6TCD0</accession>
<dbReference type="Proteomes" id="UP000516105">
    <property type="component" value="Chromosome"/>
</dbReference>
<evidence type="ECO:0000313" key="1">
    <source>
        <dbReference type="EMBL" id="QNP46647.1"/>
    </source>
</evidence>
<protein>
    <submittedName>
        <fullName evidence="1">2'-5' RNA ligase family protein</fullName>
    </submittedName>
</protein>
<sequence length="167" mass="18455">MAGPLIVTAEFAPEDFAWLDALRRRHYPAERNQVLAHLTLFHAIAPSAEDELRQILKSMAGRPPPRACIRSIVNLGGGVALRVASEELDAIRAEIAERLRGLLTAQDSAGWSAHVTIQNKAPPREARALIDALGDQFLRRPIHISGVGLHRYLGGPWETLRKFSFRG</sequence>
<reference evidence="1 2" key="1">
    <citation type="submission" date="2020-08" db="EMBL/GenBank/DDBJ databases">
        <title>Genome sequence of Sphingomonas sediminicola KACC 15039T.</title>
        <authorList>
            <person name="Hyun D.-W."/>
            <person name="Bae J.-W."/>
        </authorList>
    </citation>
    <scope>NUCLEOTIDE SEQUENCE [LARGE SCALE GENOMIC DNA]</scope>
    <source>
        <strain evidence="1 2">KACC 15039</strain>
    </source>
</reference>
<organism evidence="1 2">
    <name type="scientific">Sphingomonas sediminicola</name>
    <dbReference type="NCBI Taxonomy" id="386874"/>
    <lineage>
        <taxon>Bacteria</taxon>
        <taxon>Pseudomonadati</taxon>
        <taxon>Pseudomonadota</taxon>
        <taxon>Alphaproteobacteria</taxon>
        <taxon>Sphingomonadales</taxon>
        <taxon>Sphingomonadaceae</taxon>
        <taxon>Sphingomonas</taxon>
    </lineage>
</organism>
<evidence type="ECO:0000313" key="2">
    <source>
        <dbReference type="Proteomes" id="UP000516105"/>
    </source>
</evidence>
<dbReference type="Pfam" id="PF13563">
    <property type="entry name" value="2_5_RNA_ligase2"/>
    <property type="match status" value="1"/>
</dbReference>
<proteinExistence type="predicted"/>
<dbReference type="SUPFAM" id="SSF55144">
    <property type="entry name" value="LigT-like"/>
    <property type="match status" value="1"/>
</dbReference>
<keyword evidence="1" id="KW-0436">Ligase</keyword>
<dbReference type="RefSeq" id="WP_187709600.1">
    <property type="nucleotide sequence ID" value="NZ_CP060782.1"/>
</dbReference>
<dbReference type="InterPro" id="IPR009097">
    <property type="entry name" value="Cyclic_Pdiesterase"/>
</dbReference>